<comment type="subcellular location">
    <subcellularLocation>
        <location evidence="1">Membrane</location>
        <topology evidence="1">Multi-pass membrane protein</topology>
    </subcellularLocation>
</comment>
<name>A0AAN5CCA9_9BILA</name>
<proteinExistence type="predicted"/>
<evidence type="ECO:0000256" key="5">
    <source>
        <dbReference type="SAM" id="Phobius"/>
    </source>
</evidence>
<dbReference type="SUPFAM" id="SSF103473">
    <property type="entry name" value="MFS general substrate transporter"/>
    <property type="match status" value="1"/>
</dbReference>
<comment type="caution">
    <text evidence="7">The sequence shown here is derived from an EMBL/GenBank/DDBJ whole genome shotgun (WGS) entry which is preliminary data.</text>
</comment>
<feature type="transmembrane region" description="Helical" evidence="5">
    <location>
        <begin position="270"/>
        <end position="288"/>
    </location>
</feature>
<keyword evidence="4 5" id="KW-0472">Membrane</keyword>
<evidence type="ECO:0000256" key="3">
    <source>
        <dbReference type="ARBA" id="ARBA00022989"/>
    </source>
</evidence>
<dbReference type="GO" id="GO:0016020">
    <property type="term" value="C:membrane"/>
    <property type="evidence" value="ECO:0007669"/>
    <property type="project" value="UniProtKB-SubCell"/>
</dbReference>
<keyword evidence="2 5" id="KW-0812">Transmembrane</keyword>
<dbReference type="GO" id="GO:0015149">
    <property type="term" value="F:hexose transmembrane transporter activity"/>
    <property type="evidence" value="ECO:0007669"/>
    <property type="project" value="TreeGrafter"/>
</dbReference>
<dbReference type="InterPro" id="IPR045263">
    <property type="entry name" value="GLUT"/>
</dbReference>
<evidence type="ECO:0000256" key="4">
    <source>
        <dbReference type="ARBA" id="ARBA00023136"/>
    </source>
</evidence>
<dbReference type="InterPro" id="IPR036259">
    <property type="entry name" value="MFS_trans_sf"/>
</dbReference>
<feature type="transmembrane region" description="Helical" evidence="5">
    <location>
        <begin position="185"/>
        <end position="204"/>
    </location>
</feature>
<feature type="domain" description="Major facilitator superfamily (MFS) profile" evidence="6">
    <location>
        <begin position="18"/>
        <end position="456"/>
    </location>
</feature>
<feature type="transmembrane region" description="Helical" evidence="5">
    <location>
        <begin position="339"/>
        <end position="356"/>
    </location>
</feature>
<dbReference type="PANTHER" id="PTHR23503:SF29">
    <property type="entry name" value="MAJOR FACILITATOR SUPERFAMILY (MFS) PROFILE DOMAIN-CONTAINING PROTEIN"/>
    <property type="match status" value="1"/>
</dbReference>
<feature type="transmembrane region" description="Helical" evidence="5">
    <location>
        <begin position="62"/>
        <end position="81"/>
    </location>
</feature>
<evidence type="ECO:0000256" key="2">
    <source>
        <dbReference type="ARBA" id="ARBA00022692"/>
    </source>
</evidence>
<evidence type="ECO:0000259" key="6">
    <source>
        <dbReference type="PROSITE" id="PS50850"/>
    </source>
</evidence>
<keyword evidence="8" id="KW-1185">Reference proteome</keyword>
<feature type="transmembrane region" description="Helical" evidence="5">
    <location>
        <begin position="155"/>
        <end position="173"/>
    </location>
</feature>
<sequence>LNSRMVSILHSIRLIAILFCLAMAVNWQYGFSSTYLNTPVDQFKAYLNESLGEEMSEGTYNLWWDLIQNIWFVGFFIGIFLNPALNNRLGRRYGMMIANSFILVAAVLQWLAIILHQPILIIIGRAIASTFTAIAFESLVLYLQESPPTHIRGTASFMSEITFALFCVEGTMLGTDELLGKNLPWLTASVIPICIFSVVILFFVPETSKYLLSSGADRESIEYSVRFFHGPDVNIPAILKETEIELTAESHSSTWSSILDLVRIPHLRKALLLSVCCLQNCVALWTFIYNSTLFLEDMNIDSGISKWAATALCLSYFVCTLIGGSVVDRVGRLKILLPFSYMNVLCIVVFTLFSQLQKVQDFWKYFEVATLILFSGSYGLGVRAISWFISSELTPIKYRSLMQSACYSINTVSVVISTFVVLPLYFWIGSYCFPILYCIPSTFALIYVTRNLPETKGREIHDILLFVRWIVHSCVIPSMGSVSLLPLLLLLLFFLHSEQHDSHKQESTLLLLSFAKHLSQITLHSYPRYGIVAVGCWVHIWRNSEEDDYSMNTPRVRAITSSMHSKMDEGNLCEISRDFNHIYFTS</sequence>
<feature type="transmembrane region" description="Helical" evidence="5">
    <location>
        <begin position="12"/>
        <end position="29"/>
    </location>
</feature>
<feature type="transmembrane region" description="Helical" evidence="5">
    <location>
        <begin position="119"/>
        <end position="143"/>
    </location>
</feature>
<keyword evidence="3 5" id="KW-1133">Transmembrane helix</keyword>
<feature type="transmembrane region" description="Helical" evidence="5">
    <location>
        <begin position="401"/>
        <end position="422"/>
    </location>
</feature>
<dbReference type="InterPro" id="IPR005828">
    <property type="entry name" value="MFS_sugar_transport-like"/>
</dbReference>
<evidence type="ECO:0000313" key="8">
    <source>
        <dbReference type="Proteomes" id="UP001328107"/>
    </source>
</evidence>
<feature type="non-terminal residue" evidence="7">
    <location>
        <position position="1"/>
    </location>
</feature>
<gene>
    <name evidence="7" type="ORF">PMAYCL1PPCAC_07324</name>
</gene>
<dbReference type="AlphaFoldDB" id="A0AAN5CCA9"/>
<evidence type="ECO:0000256" key="1">
    <source>
        <dbReference type="ARBA" id="ARBA00004141"/>
    </source>
</evidence>
<organism evidence="7 8">
    <name type="scientific">Pristionchus mayeri</name>
    <dbReference type="NCBI Taxonomy" id="1317129"/>
    <lineage>
        <taxon>Eukaryota</taxon>
        <taxon>Metazoa</taxon>
        <taxon>Ecdysozoa</taxon>
        <taxon>Nematoda</taxon>
        <taxon>Chromadorea</taxon>
        <taxon>Rhabditida</taxon>
        <taxon>Rhabditina</taxon>
        <taxon>Diplogasteromorpha</taxon>
        <taxon>Diplogasteroidea</taxon>
        <taxon>Neodiplogasteridae</taxon>
        <taxon>Pristionchus</taxon>
    </lineage>
</organism>
<dbReference type="EMBL" id="BTRK01000002">
    <property type="protein sequence ID" value="GMR37129.1"/>
    <property type="molecule type" value="Genomic_DNA"/>
</dbReference>
<dbReference type="Proteomes" id="UP001328107">
    <property type="component" value="Unassembled WGS sequence"/>
</dbReference>
<dbReference type="Gene3D" id="1.20.1250.20">
    <property type="entry name" value="MFS general substrate transporter like domains"/>
    <property type="match status" value="1"/>
</dbReference>
<feature type="transmembrane region" description="Helical" evidence="5">
    <location>
        <begin position="428"/>
        <end position="448"/>
    </location>
</feature>
<accession>A0AAN5CCA9</accession>
<feature type="transmembrane region" description="Helical" evidence="5">
    <location>
        <begin position="368"/>
        <end position="389"/>
    </location>
</feature>
<protein>
    <recommendedName>
        <fullName evidence="6">Major facilitator superfamily (MFS) profile domain-containing protein</fullName>
    </recommendedName>
</protein>
<feature type="transmembrane region" description="Helical" evidence="5">
    <location>
        <begin position="308"/>
        <end position="327"/>
    </location>
</feature>
<dbReference type="Pfam" id="PF00083">
    <property type="entry name" value="Sugar_tr"/>
    <property type="match status" value="1"/>
</dbReference>
<feature type="transmembrane region" description="Helical" evidence="5">
    <location>
        <begin position="469"/>
        <end position="495"/>
    </location>
</feature>
<reference evidence="8" key="1">
    <citation type="submission" date="2022-10" db="EMBL/GenBank/DDBJ databases">
        <title>Genome assembly of Pristionchus species.</title>
        <authorList>
            <person name="Yoshida K."/>
            <person name="Sommer R.J."/>
        </authorList>
    </citation>
    <scope>NUCLEOTIDE SEQUENCE [LARGE SCALE GENOMIC DNA]</scope>
    <source>
        <strain evidence="8">RS5460</strain>
    </source>
</reference>
<feature type="non-terminal residue" evidence="7">
    <location>
        <position position="586"/>
    </location>
</feature>
<dbReference type="InterPro" id="IPR020846">
    <property type="entry name" value="MFS_dom"/>
</dbReference>
<evidence type="ECO:0000313" key="7">
    <source>
        <dbReference type="EMBL" id="GMR37129.1"/>
    </source>
</evidence>
<dbReference type="PANTHER" id="PTHR23503">
    <property type="entry name" value="SOLUTE CARRIER FAMILY 2"/>
    <property type="match status" value="1"/>
</dbReference>
<feature type="transmembrane region" description="Helical" evidence="5">
    <location>
        <begin position="93"/>
        <end position="113"/>
    </location>
</feature>
<dbReference type="PROSITE" id="PS50850">
    <property type="entry name" value="MFS"/>
    <property type="match status" value="1"/>
</dbReference>